<keyword evidence="3" id="KW-0378">Hydrolase</keyword>
<accession>W2ULH0</accession>
<keyword evidence="2" id="KW-0732">Signal</keyword>
<dbReference type="InterPro" id="IPR029058">
    <property type="entry name" value="AB_hydrolase_fold"/>
</dbReference>
<dbReference type="GO" id="GO:0006508">
    <property type="term" value="P:proteolysis"/>
    <property type="evidence" value="ECO:0007669"/>
    <property type="project" value="UniProtKB-KW"/>
</dbReference>
<reference evidence="4 5" key="2">
    <citation type="journal article" date="2016" name="Genome Announc.">
        <title>Draft Genome Sequence of Zhouia amylolytica AD3, Isolated from Tidal Flat Sediment.</title>
        <authorList>
            <person name="Jia B."/>
            <person name="Jin H.M."/>
            <person name="Lee H.J."/>
            <person name="Jeon C.O."/>
        </authorList>
    </citation>
    <scope>NUCLEOTIDE SEQUENCE [LARGE SCALE GENOMIC DNA]</scope>
    <source>
        <strain evidence="4 5">AD3</strain>
    </source>
</reference>
<dbReference type="GO" id="GO:0008239">
    <property type="term" value="F:dipeptidyl-peptidase activity"/>
    <property type="evidence" value="ECO:0007669"/>
    <property type="project" value="TreeGrafter"/>
</dbReference>
<sequence>MQNKLLNIDVQKVVLVIIGFLFVTSVRSQAGVTTFENALNKLPGIHFEKVTEKDPSVQVYELKIRQPLDHNDTLRGFFEQKVIVRHRGFDNPTLMSTQGYGLYRESNELEKIYDANHINVEHRFYGASVPSDKPWQYLTVEQAVADLHAIRQLFKKVYNNTWISTGISKGGQLTLFYRYFYPEDVDVSIPYVTPINNGLKDERIYKFLDTVGTKGCRDKIKDFQLFLLKNKAPILERLRWYSMGAQLTYDYLGSLDLAYEYAVLEYSFSFWQSGFTCNTIPVYDNLERVTEHFLAVSNIGFYSDKTMEKFAPHYYQSATQLGYYGYDVKPFKEYLDYFEDDPSAVFVPKKLKNIVFSNELNKKLLKWLSKEGSNIIYIYGGSDTWSANMVIPSGKVNAKSFVIPNEDHYGARVKNMSPEMKLKFVALMEEWTGLKADLSKL</sequence>
<dbReference type="InterPro" id="IPR008761">
    <property type="entry name" value="Peptidase_S37"/>
</dbReference>
<dbReference type="eggNOG" id="COG1073">
    <property type="taxonomic scope" value="Bacteria"/>
</dbReference>
<keyword evidence="1" id="KW-0645">Protease</keyword>
<protein>
    <recommendedName>
        <fullName evidence="6">PS-10 peptidase S37</fullName>
    </recommendedName>
</protein>
<dbReference type="PANTHER" id="PTHR11010">
    <property type="entry name" value="PROTEASE S28 PRO-X CARBOXYPEPTIDASE-RELATED"/>
    <property type="match status" value="1"/>
</dbReference>
<dbReference type="SUPFAM" id="SSF53474">
    <property type="entry name" value="alpha/beta-Hydrolases"/>
    <property type="match status" value="1"/>
</dbReference>
<evidence type="ECO:0000256" key="3">
    <source>
        <dbReference type="ARBA" id="ARBA00022801"/>
    </source>
</evidence>
<dbReference type="PANTHER" id="PTHR11010:SF38">
    <property type="entry name" value="LYSOSOMAL PRO-X CARBOXYPEPTIDASE"/>
    <property type="match status" value="1"/>
</dbReference>
<dbReference type="EMBL" id="AYXY01000023">
    <property type="protein sequence ID" value="ETN94814.1"/>
    <property type="molecule type" value="Genomic_DNA"/>
</dbReference>
<evidence type="ECO:0000313" key="5">
    <source>
        <dbReference type="Proteomes" id="UP000018850"/>
    </source>
</evidence>
<dbReference type="Proteomes" id="UP000018850">
    <property type="component" value="Unassembled WGS sequence"/>
</dbReference>
<evidence type="ECO:0000256" key="2">
    <source>
        <dbReference type="ARBA" id="ARBA00022729"/>
    </source>
</evidence>
<proteinExistence type="predicted"/>
<reference evidence="5" key="1">
    <citation type="submission" date="2013-11" db="EMBL/GenBank/DDBJ databases">
        <title>Draft genome sequence from a member of Zhouia, isolated tidal flat.</title>
        <authorList>
            <person name="Jin H."/>
            <person name="Jeon C.O."/>
        </authorList>
    </citation>
    <scope>NUCLEOTIDE SEQUENCE [LARGE SCALE GENOMIC DNA]</scope>
    <source>
        <strain evidence="5">AD3</strain>
    </source>
</reference>
<comment type="caution">
    <text evidence="4">The sequence shown here is derived from an EMBL/GenBank/DDBJ whole genome shotgun (WGS) entry which is preliminary data.</text>
</comment>
<gene>
    <name evidence="4" type="ORF">P278_27570</name>
</gene>
<evidence type="ECO:0000313" key="4">
    <source>
        <dbReference type="EMBL" id="ETN94814.1"/>
    </source>
</evidence>
<evidence type="ECO:0008006" key="6">
    <source>
        <dbReference type="Google" id="ProtNLM"/>
    </source>
</evidence>
<dbReference type="ESTHER" id="9flao-a0a1i6s6p5">
    <property type="family name" value="Peptidase_S37"/>
</dbReference>
<dbReference type="STRING" id="376730.SAMN04487906_1446"/>
<dbReference type="PATRIC" id="fig|1286632.3.peg.2751"/>
<dbReference type="Pfam" id="PF05576">
    <property type="entry name" value="Peptidase_S37"/>
    <property type="match status" value="1"/>
</dbReference>
<evidence type="ECO:0000256" key="1">
    <source>
        <dbReference type="ARBA" id="ARBA00022670"/>
    </source>
</evidence>
<dbReference type="AlphaFoldDB" id="W2ULH0"/>
<keyword evidence="5" id="KW-1185">Reference proteome</keyword>
<dbReference type="Gene3D" id="3.40.50.1820">
    <property type="entry name" value="alpha/beta hydrolase"/>
    <property type="match status" value="1"/>
</dbReference>
<organism evidence="4 5">
    <name type="scientific">Zhouia amylolytica AD3</name>
    <dbReference type="NCBI Taxonomy" id="1286632"/>
    <lineage>
        <taxon>Bacteria</taxon>
        <taxon>Pseudomonadati</taxon>
        <taxon>Bacteroidota</taxon>
        <taxon>Flavobacteriia</taxon>
        <taxon>Flavobacteriales</taxon>
        <taxon>Flavobacteriaceae</taxon>
        <taxon>Zhouia</taxon>
    </lineage>
</organism>
<name>W2ULH0_9FLAO</name>
<dbReference type="RefSeq" id="WP_051413564.1">
    <property type="nucleotide sequence ID" value="NZ_AYXY01000023.1"/>
</dbReference>